<protein>
    <submittedName>
        <fullName evidence="1">Uncharacterized protein</fullName>
    </submittedName>
</protein>
<sequence length="98" mass="10539">MAQAGTSALILTVCVAAALAWSPWLSEERAARWAAAHFHSGQKGRTDACGVVGTQAGERRFFARKVTLFYRCGLLPSPPQDPPQKSAVYVTGFGAIFR</sequence>
<dbReference type="AlphaFoldDB" id="A0AA96RH03"/>
<dbReference type="EMBL" id="CP130318">
    <property type="protein sequence ID" value="WNQ10604.1"/>
    <property type="molecule type" value="Genomic_DNA"/>
</dbReference>
<gene>
    <name evidence="1" type="ORF">MJA45_23765</name>
</gene>
<dbReference type="RefSeq" id="WP_315604378.1">
    <property type="nucleotide sequence ID" value="NZ_CP130318.1"/>
</dbReference>
<dbReference type="KEGG" id="paun:MJA45_23765"/>
<evidence type="ECO:0000313" key="2">
    <source>
        <dbReference type="Proteomes" id="UP001305702"/>
    </source>
</evidence>
<accession>A0AA96RH03</accession>
<evidence type="ECO:0000313" key="1">
    <source>
        <dbReference type="EMBL" id="WNQ10604.1"/>
    </source>
</evidence>
<reference evidence="1 2" key="1">
    <citation type="submission" date="2022-02" db="EMBL/GenBank/DDBJ databases">
        <title>Paenibacillus sp. MBLB1776 Whole Genome Shotgun Sequencing.</title>
        <authorList>
            <person name="Hwang C.Y."/>
            <person name="Cho E.-S."/>
            <person name="Seo M.-J."/>
        </authorList>
    </citation>
    <scope>NUCLEOTIDE SEQUENCE [LARGE SCALE GENOMIC DNA]</scope>
    <source>
        <strain evidence="1 2">MBLB1776</strain>
    </source>
</reference>
<keyword evidence="2" id="KW-1185">Reference proteome</keyword>
<dbReference type="Proteomes" id="UP001305702">
    <property type="component" value="Chromosome"/>
</dbReference>
<proteinExistence type="predicted"/>
<name>A0AA96RH03_9BACL</name>
<organism evidence="1 2">
    <name type="scientific">Paenibacillus aurantius</name>
    <dbReference type="NCBI Taxonomy" id="2918900"/>
    <lineage>
        <taxon>Bacteria</taxon>
        <taxon>Bacillati</taxon>
        <taxon>Bacillota</taxon>
        <taxon>Bacilli</taxon>
        <taxon>Bacillales</taxon>
        <taxon>Paenibacillaceae</taxon>
        <taxon>Paenibacillus</taxon>
    </lineage>
</organism>